<name>A0A0F3KMW7_9GAMM</name>
<feature type="compositionally biased region" description="Low complexity" evidence="1">
    <location>
        <begin position="566"/>
        <end position="587"/>
    </location>
</feature>
<gene>
    <name evidence="3" type="ORF">VI08_12390</name>
</gene>
<feature type="domain" description="X-Tfes XVIPCD" evidence="2">
    <location>
        <begin position="459"/>
        <end position="560"/>
    </location>
</feature>
<accession>A0A0F3KMW7</accession>
<dbReference type="PATRIC" id="fig|345309.4.peg.1822"/>
<organism evidence="3 4">
    <name type="scientific">Luteibacter yeojuensis</name>
    <dbReference type="NCBI Taxonomy" id="345309"/>
    <lineage>
        <taxon>Bacteria</taxon>
        <taxon>Pseudomonadati</taxon>
        <taxon>Pseudomonadota</taxon>
        <taxon>Gammaproteobacteria</taxon>
        <taxon>Lysobacterales</taxon>
        <taxon>Rhodanobacteraceae</taxon>
        <taxon>Luteibacter</taxon>
    </lineage>
</organism>
<dbReference type="AlphaFoldDB" id="A0A0F3KMW7"/>
<proteinExistence type="predicted"/>
<evidence type="ECO:0000313" key="4">
    <source>
        <dbReference type="Proteomes" id="UP000033651"/>
    </source>
</evidence>
<reference evidence="3 4" key="1">
    <citation type="submission" date="2015-03" db="EMBL/GenBank/DDBJ databases">
        <title>Draft genome sequence of Luteibacter yeojuensis strain SU11.</title>
        <authorList>
            <person name="Sulaiman J."/>
            <person name="Priya K."/>
            <person name="Chan K.-G."/>
        </authorList>
    </citation>
    <scope>NUCLEOTIDE SEQUENCE [LARGE SCALE GENOMIC DNA]</scope>
    <source>
        <strain evidence="3 4">SU11</strain>
    </source>
</reference>
<sequence length="598" mass="63428">MATPHPALDAAVHQFAQQPGVTPADVAALQVALASDPDVTRRLDGAAASGALHGFSPTAPGTKDAPIGFYDRAAGTLTLPAAAFPTSGSAPMADLHAVLRVQAMVVEFGAKSYRDAAGATHPVSQDMLNNLQGTLNGSPVLADDIKRAATMADPLQPSHRILESFAFTAPGAGVGGSFNAPGHAMNLVSESLITRGSQGAGSYNPHDLTFVIGHEVQHGFNAHVAAQARTAFVTDVRALAATRGPVHDYTALVERYIQSGRDDEAGAEIAGWNALRSRVQHDQGHVSLTDMANVLPARTADFIEPHGAGFVAHANLKLNPDLSLAQTPANVAAMGHNYFDRPTATHRQPGDTRNTMALGHGGVQDYPNYYAGWAVATIGAEERVAAHGRGPAPQIQLNMTHAGLYEDMMEKAGLNLAPSKRSIPYLDSSAQPAVPHTFDHTADGPHQYQHVPVAPQRLDDPAHPDHALYQQVRGHVVALDKSLGRTPDVHTDQLASATVIQARADGLQRIDQIALSTDGQRLWAVQTPPGRTDHLFDLRTSVPTAEAMTPMDQSGAQWPQAMQQFEQHQAQQQQQTQSQQLNAQQAQGPVITHGGHGM</sequence>
<feature type="region of interest" description="Disordered" evidence="1">
    <location>
        <begin position="566"/>
        <end position="598"/>
    </location>
</feature>
<comment type="caution">
    <text evidence="3">The sequence shown here is derived from an EMBL/GenBank/DDBJ whole genome shotgun (WGS) entry which is preliminary data.</text>
</comment>
<evidence type="ECO:0000256" key="1">
    <source>
        <dbReference type="SAM" id="MobiDB-lite"/>
    </source>
</evidence>
<keyword evidence="4" id="KW-1185">Reference proteome</keyword>
<dbReference type="EMBL" id="JZRB01000025">
    <property type="protein sequence ID" value="KJV32526.1"/>
    <property type="molecule type" value="Genomic_DNA"/>
</dbReference>
<dbReference type="InterPro" id="IPR046519">
    <property type="entry name" value="X-Tfes_XVIPCD"/>
</dbReference>
<dbReference type="Proteomes" id="UP000033651">
    <property type="component" value="Unassembled WGS sequence"/>
</dbReference>
<protein>
    <recommendedName>
        <fullName evidence="2">X-Tfes XVIPCD domain-containing protein</fullName>
    </recommendedName>
</protein>
<evidence type="ECO:0000259" key="2">
    <source>
        <dbReference type="Pfam" id="PF20410"/>
    </source>
</evidence>
<evidence type="ECO:0000313" key="3">
    <source>
        <dbReference type="EMBL" id="KJV32526.1"/>
    </source>
</evidence>
<dbReference type="Pfam" id="PF20410">
    <property type="entry name" value="X-Tfes_XVIPCD"/>
    <property type="match status" value="1"/>
</dbReference>